<protein>
    <recommendedName>
        <fullName evidence="6">Transmembrane protein</fullName>
    </recommendedName>
</protein>
<dbReference type="EMBL" id="CAJJDN010000031">
    <property type="protein sequence ID" value="CAD8073639.1"/>
    <property type="molecule type" value="Genomic_DNA"/>
</dbReference>
<dbReference type="Proteomes" id="UP000692954">
    <property type="component" value="Unassembled WGS sequence"/>
</dbReference>
<evidence type="ECO:0000313" key="5">
    <source>
        <dbReference type="Proteomes" id="UP000692954"/>
    </source>
</evidence>
<name>A0A8S1M211_9CILI</name>
<feature type="compositionally biased region" description="Polar residues" evidence="2">
    <location>
        <begin position="268"/>
        <end position="307"/>
    </location>
</feature>
<comment type="caution">
    <text evidence="4">The sequence shown here is derived from an EMBL/GenBank/DDBJ whole genome shotgun (WGS) entry which is preliminary data.</text>
</comment>
<keyword evidence="5" id="KW-1185">Reference proteome</keyword>
<accession>A0A8S1M211</accession>
<dbReference type="AlphaFoldDB" id="A0A8S1M211"/>
<evidence type="ECO:0000313" key="4">
    <source>
        <dbReference type="EMBL" id="CAD8073639.1"/>
    </source>
</evidence>
<dbReference type="OrthoDB" id="310337at2759"/>
<evidence type="ECO:0000256" key="3">
    <source>
        <dbReference type="SAM" id="SignalP"/>
    </source>
</evidence>
<sequence>MNISKYVILFCVLLINNAGFTTQNLSNKYQDVDYDFGIEQNNQISLIKQKQLNKYDQTLVDLQTQMIQNNNQELEDFNMLMQTNIKNVSSNALEQNVSEILNANEYQNLQDIQSKDLQQSQLLISEDYEVYDIVNPEEEVTQISQEKFSNVNPQINQGEDNYQNREESKIQEAVQNITENQKTFSNETGYISDSPLDINLSNNQEDIINSLSKKDDQLNYDNSTSNTINQTIDSSQNQYLKQKLPLKEYDDNINQNQMNNQDIEELSNKNQEQESLSNPQNTSQNNLNDYDNQGSSKDYQQQKTQDSLHQGYIIQNNVETDDYLKDIQNDEKSSVLQQNLQNKLQQEEEYLKQLKIIKQEDENQLKDIEEKEKFIRDSEQNEEQQIIQINKQLQIHENQLQEMVTQNENDQNFINNEQEINDQTQFRPYEGQELIISSEVNYDEGNIEQFENTEEMIVETYQKLYEQNDDYKQDNQDYQIKSEENFQQSDFSVGNQENTLDEKFDKSIPAEPQEISIDLNLTSETSQSKIYLSKDILIYANDQQKSDIKSGLPKIGQTQKANPEEKLTKYEDKENMNENLQNTLHVEQQNENKEVNNDLNEKVSSNIQDEKKQIINTELNNSYLREPQFDEKSQQNVNPQINLTQNNKQEFAQIQNFSSNIIIQSDNLLTFQVKKYQNQNQQFLNEQSFQQIQQQLTKNNLRGSKKSQSDFLSSIFVSQSMQTKQLILLRRQREHQQFL</sequence>
<keyword evidence="3" id="KW-0732">Signal</keyword>
<evidence type="ECO:0000256" key="2">
    <source>
        <dbReference type="SAM" id="MobiDB-lite"/>
    </source>
</evidence>
<evidence type="ECO:0000256" key="1">
    <source>
        <dbReference type="SAM" id="Coils"/>
    </source>
</evidence>
<organism evidence="4 5">
    <name type="scientific">Paramecium sonneborni</name>
    <dbReference type="NCBI Taxonomy" id="65129"/>
    <lineage>
        <taxon>Eukaryota</taxon>
        <taxon>Sar</taxon>
        <taxon>Alveolata</taxon>
        <taxon>Ciliophora</taxon>
        <taxon>Intramacronucleata</taxon>
        <taxon>Oligohymenophorea</taxon>
        <taxon>Peniculida</taxon>
        <taxon>Parameciidae</taxon>
        <taxon>Paramecium</taxon>
    </lineage>
</organism>
<feature type="coiled-coil region" evidence="1">
    <location>
        <begin position="337"/>
        <end position="406"/>
    </location>
</feature>
<reference evidence="4" key="1">
    <citation type="submission" date="2021-01" db="EMBL/GenBank/DDBJ databases">
        <authorList>
            <consortium name="Genoscope - CEA"/>
            <person name="William W."/>
        </authorList>
    </citation>
    <scope>NUCLEOTIDE SEQUENCE</scope>
</reference>
<evidence type="ECO:0008006" key="6">
    <source>
        <dbReference type="Google" id="ProtNLM"/>
    </source>
</evidence>
<feature type="region of interest" description="Disordered" evidence="2">
    <location>
        <begin position="266"/>
        <end position="307"/>
    </location>
</feature>
<proteinExistence type="predicted"/>
<keyword evidence="1" id="KW-0175">Coiled coil</keyword>
<gene>
    <name evidence="4" type="ORF">PSON_ATCC_30995.1.T0310061</name>
</gene>
<feature type="signal peptide" evidence="3">
    <location>
        <begin position="1"/>
        <end position="23"/>
    </location>
</feature>
<feature type="chain" id="PRO_5035721154" description="Transmembrane protein" evidence="3">
    <location>
        <begin position="24"/>
        <end position="739"/>
    </location>
</feature>